<evidence type="ECO:0000313" key="3">
    <source>
        <dbReference type="EMBL" id="CCU76130.1"/>
    </source>
</evidence>
<keyword evidence="4" id="KW-1185">Reference proteome</keyword>
<dbReference type="EMBL" id="CAUH01002209">
    <property type="protein sequence ID" value="CCU76130.1"/>
    <property type="molecule type" value="Genomic_DNA"/>
</dbReference>
<dbReference type="GO" id="GO:0006361">
    <property type="term" value="P:transcription initiation at RNA polymerase I promoter"/>
    <property type="evidence" value="ECO:0007669"/>
    <property type="project" value="InterPro"/>
</dbReference>
<dbReference type="PANTHER" id="PTHR12790">
    <property type="entry name" value="TRANSCRIPTION INITIATION FACTOR IA RRN3"/>
    <property type="match status" value="1"/>
</dbReference>
<gene>
    <name evidence="3" type="ORF">BGHDH14_bgh05532</name>
</gene>
<feature type="region of interest" description="Disordered" evidence="2">
    <location>
        <begin position="599"/>
        <end position="630"/>
    </location>
</feature>
<dbReference type="GO" id="GO:0001042">
    <property type="term" value="F:RNA polymerase I core binding"/>
    <property type="evidence" value="ECO:0007669"/>
    <property type="project" value="TreeGrafter"/>
</dbReference>
<proteinExistence type="inferred from homology"/>
<feature type="compositionally biased region" description="Acidic residues" evidence="2">
    <location>
        <begin position="276"/>
        <end position="296"/>
    </location>
</feature>
<dbReference type="PANTHER" id="PTHR12790:SF0">
    <property type="entry name" value="RNA POLYMERASE I-SPECIFIC TRANSCRIPTION INITIATION FACTOR RRN3-RELATED"/>
    <property type="match status" value="1"/>
</dbReference>
<dbReference type="FunCoup" id="N1J790">
    <property type="interactions" value="618"/>
</dbReference>
<dbReference type="Proteomes" id="UP000015441">
    <property type="component" value="Unassembled WGS sequence"/>
</dbReference>
<evidence type="ECO:0008006" key="5">
    <source>
        <dbReference type="Google" id="ProtNLM"/>
    </source>
</evidence>
<evidence type="ECO:0000256" key="2">
    <source>
        <dbReference type="SAM" id="MobiDB-lite"/>
    </source>
</evidence>
<name>N1J790_BLUG1</name>
<evidence type="ECO:0000256" key="1">
    <source>
        <dbReference type="ARBA" id="ARBA00010098"/>
    </source>
</evidence>
<dbReference type="OrthoDB" id="26970at2759"/>
<feature type="compositionally biased region" description="Acidic residues" evidence="2">
    <location>
        <begin position="602"/>
        <end position="630"/>
    </location>
</feature>
<dbReference type="AlphaFoldDB" id="N1J790"/>
<dbReference type="GO" id="GO:0001181">
    <property type="term" value="F:RNA polymerase I general transcription initiation factor activity"/>
    <property type="evidence" value="ECO:0007669"/>
    <property type="project" value="InterPro"/>
</dbReference>
<evidence type="ECO:0000313" key="4">
    <source>
        <dbReference type="Proteomes" id="UP000015441"/>
    </source>
</evidence>
<sequence length="630" mass="71107">MVPKMDREPIFAATATPPRSILRHSSKVRKADDAGLDDGASMASGYHKRRKIKFSSETKDQVHVEMPHPSAKALGIIRDVVKKTIESHLQGDSHEYERLESCFRPKDMDHDDERVKFTDIKIYLLALTSHTSLLGKNFSSLINAILKIDWIGRDGVFVKVYINFLSSLASAQGAYVGLHAALKYLVQLVPSASSVILSLVDKKFPFADDSKKLLINYVENLIQLTSYAPELKPDVLALITDRLVKIDVQMQVDLDDLDDEVATSLVDTAQPNLSREEEDLDCSDSDTDSASDDEDSGMSSKRLKKIRDNVEKMDTILELLFQVYTPCFSDPNSAVAVSTFEILLAHFANIILPTYRSRHTQFLLFHFAQKSEHLVDQFAGTCVQLAFQTGRPAILRQSAAAYLASFVARGANVQPQIVQTVFDLIGRNLDHIRVENEISCRGPDLQRYGTFYAMTQALLYIFCFRWRDLIIIDVLDDDDPVLSPGQDFTWIPGIKEILTRTIYSKLNPLKVCSPSIVAEFAKIAHHLKFIYVYPLLETNKRIRLGQFSVINANGALRGTGSDSNEKWHQLDAYFPFDPYQLPISKRWIEGDYVQWKGIPGLDQEEDNDDSDDNVLENENNDEDTATEDEI</sequence>
<reference evidence="3 4" key="1">
    <citation type="journal article" date="2010" name="Science">
        <title>Genome expansion and gene loss in powdery mildew fungi reveal tradeoffs in extreme parasitism.</title>
        <authorList>
            <person name="Spanu P.D."/>
            <person name="Abbott J.C."/>
            <person name="Amselem J."/>
            <person name="Burgis T.A."/>
            <person name="Soanes D.M."/>
            <person name="Stueber K."/>
            <person name="Ver Loren van Themaat E."/>
            <person name="Brown J.K.M."/>
            <person name="Butcher S.A."/>
            <person name="Gurr S.J."/>
            <person name="Lebrun M.-H."/>
            <person name="Ridout C.J."/>
            <person name="Schulze-Lefert P."/>
            <person name="Talbot N.J."/>
            <person name="Ahmadinejad N."/>
            <person name="Ametz C."/>
            <person name="Barton G.R."/>
            <person name="Benjdia M."/>
            <person name="Bidzinski P."/>
            <person name="Bindschedler L.V."/>
            <person name="Both M."/>
            <person name="Brewer M.T."/>
            <person name="Cadle-Davidson L."/>
            <person name="Cadle-Davidson M.M."/>
            <person name="Collemare J."/>
            <person name="Cramer R."/>
            <person name="Frenkel O."/>
            <person name="Godfrey D."/>
            <person name="Harriman J."/>
            <person name="Hoede C."/>
            <person name="King B.C."/>
            <person name="Klages S."/>
            <person name="Kleemann J."/>
            <person name="Knoll D."/>
            <person name="Koti P.S."/>
            <person name="Kreplak J."/>
            <person name="Lopez-Ruiz F.J."/>
            <person name="Lu X."/>
            <person name="Maekawa T."/>
            <person name="Mahanil S."/>
            <person name="Micali C."/>
            <person name="Milgroom M.G."/>
            <person name="Montana G."/>
            <person name="Noir S."/>
            <person name="O'Connell R.J."/>
            <person name="Oberhaensli S."/>
            <person name="Parlange F."/>
            <person name="Pedersen C."/>
            <person name="Quesneville H."/>
            <person name="Reinhardt R."/>
            <person name="Rott M."/>
            <person name="Sacristan S."/>
            <person name="Schmidt S.M."/>
            <person name="Schoen M."/>
            <person name="Skamnioti P."/>
            <person name="Sommer H."/>
            <person name="Stephens A."/>
            <person name="Takahara H."/>
            <person name="Thordal-Christensen H."/>
            <person name="Vigouroux M."/>
            <person name="Wessling R."/>
            <person name="Wicker T."/>
            <person name="Panstruga R."/>
        </authorList>
    </citation>
    <scope>NUCLEOTIDE SEQUENCE [LARGE SCALE GENOMIC DNA]</scope>
    <source>
        <strain evidence="3">DH14</strain>
    </source>
</reference>
<dbReference type="InterPro" id="IPR007991">
    <property type="entry name" value="RNA_pol_I_trans_ini_fac_RRN3"/>
</dbReference>
<dbReference type="Pfam" id="PF05327">
    <property type="entry name" value="RRN3"/>
    <property type="match status" value="2"/>
</dbReference>
<dbReference type="HOGENOM" id="CLU_010579_1_0_1"/>
<organism evidence="3 4">
    <name type="scientific">Blumeria graminis f. sp. hordei (strain DH14)</name>
    <name type="common">Barley powdery mildew</name>
    <name type="synonym">Oidium monilioides f. sp. hordei</name>
    <dbReference type="NCBI Taxonomy" id="546991"/>
    <lineage>
        <taxon>Eukaryota</taxon>
        <taxon>Fungi</taxon>
        <taxon>Dikarya</taxon>
        <taxon>Ascomycota</taxon>
        <taxon>Pezizomycotina</taxon>
        <taxon>Leotiomycetes</taxon>
        <taxon>Erysiphales</taxon>
        <taxon>Erysiphaceae</taxon>
        <taxon>Blumeria</taxon>
        <taxon>Blumeria hordei</taxon>
    </lineage>
</organism>
<dbReference type="InParanoid" id="N1J790"/>
<dbReference type="STRING" id="546991.N1J790"/>
<accession>N1J790</accession>
<comment type="similarity">
    <text evidence="1">Belongs to the RRN3 family.</text>
</comment>
<dbReference type="GO" id="GO:0005634">
    <property type="term" value="C:nucleus"/>
    <property type="evidence" value="ECO:0007669"/>
    <property type="project" value="TreeGrafter"/>
</dbReference>
<protein>
    <recommendedName>
        <fullName evidence="5">RNA polymerase I-specific transcription initiation factor RRN3</fullName>
    </recommendedName>
</protein>
<dbReference type="eggNOG" id="KOG2434">
    <property type="taxonomic scope" value="Eukaryota"/>
</dbReference>
<dbReference type="InterPro" id="IPR016024">
    <property type="entry name" value="ARM-type_fold"/>
</dbReference>
<feature type="region of interest" description="Disordered" evidence="2">
    <location>
        <begin position="273"/>
        <end position="303"/>
    </location>
</feature>
<dbReference type="SUPFAM" id="SSF48371">
    <property type="entry name" value="ARM repeat"/>
    <property type="match status" value="1"/>
</dbReference>
<comment type="caution">
    <text evidence="3">The sequence shown here is derived from an EMBL/GenBank/DDBJ whole genome shotgun (WGS) entry which is preliminary data.</text>
</comment>